<dbReference type="EMBL" id="JAPFFF010000005">
    <property type="protein sequence ID" value="KAK8888783.1"/>
    <property type="molecule type" value="Genomic_DNA"/>
</dbReference>
<evidence type="ECO:0000256" key="1">
    <source>
        <dbReference type="SAM" id="Coils"/>
    </source>
</evidence>
<dbReference type="Gene3D" id="1.10.287.1490">
    <property type="match status" value="1"/>
</dbReference>
<gene>
    <name evidence="2" type="ORF">M9Y10_033522</name>
</gene>
<evidence type="ECO:0000313" key="3">
    <source>
        <dbReference type="Proteomes" id="UP001470230"/>
    </source>
</evidence>
<reference evidence="2 3" key="1">
    <citation type="submission" date="2024-04" db="EMBL/GenBank/DDBJ databases">
        <title>Tritrichomonas musculus Genome.</title>
        <authorList>
            <person name="Alves-Ferreira E."/>
            <person name="Grigg M."/>
            <person name="Lorenzi H."/>
            <person name="Galac M."/>
        </authorList>
    </citation>
    <scope>NUCLEOTIDE SEQUENCE [LARGE SCALE GENOMIC DNA]</scope>
    <source>
        <strain evidence="2 3">EAF2021</strain>
    </source>
</reference>
<organism evidence="2 3">
    <name type="scientific">Tritrichomonas musculus</name>
    <dbReference type="NCBI Taxonomy" id="1915356"/>
    <lineage>
        <taxon>Eukaryota</taxon>
        <taxon>Metamonada</taxon>
        <taxon>Parabasalia</taxon>
        <taxon>Tritrichomonadida</taxon>
        <taxon>Tritrichomonadidae</taxon>
        <taxon>Tritrichomonas</taxon>
    </lineage>
</organism>
<proteinExistence type="predicted"/>
<name>A0ABR2KD67_9EUKA</name>
<feature type="coiled-coil region" evidence="1">
    <location>
        <begin position="191"/>
        <end position="260"/>
    </location>
</feature>
<protein>
    <submittedName>
        <fullName evidence="2">Uncharacterized protein</fullName>
    </submittedName>
</protein>
<sequence length="334" mass="38792">MADNVRDALFSSEKYEVQSDVDIPNFKSFLDYYAEQIPLPTINSDNIFDFRQLSKEFNILTDYFSSSEYDSIYKMSVLKNAESSDNKDRSQCEEFISQNLDFFLSNYSSEIRSLPLNSLYNIFYNKNRKLKSHKEAYLFITKQEHKSDIFVLLNSLDCSELDDEMIDDSISKREERFGFSPLFSIERYKQLSESKNIIESQQSKLKEFESTIESQQSKLKEFESTIESQQSKLNELESTSRAQQLKMKEYEATIASLKHELSIKPVVNVNKLLIREGVQARVRKGAKQYGKHEGFAPFVYDRVFVVKEVNGDRAVIYKGQTCIGAIHIDDLKPP</sequence>
<keyword evidence="1" id="KW-0175">Coiled coil</keyword>
<accession>A0ABR2KD67</accession>
<dbReference type="Proteomes" id="UP001470230">
    <property type="component" value="Unassembled WGS sequence"/>
</dbReference>
<evidence type="ECO:0000313" key="2">
    <source>
        <dbReference type="EMBL" id="KAK8888783.1"/>
    </source>
</evidence>
<comment type="caution">
    <text evidence="2">The sequence shown here is derived from an EMBL/GenBank/DDBJ whole genome shotgun (WGS) entry which is preliminary data.</text>
</comment>
<keyword evidence="3" id="KW-1185">Reference proteome</keyword>